<dbReference type="PROSITE" id="PS50059">
    <property type="entry name" value="FKBP_PPIASE"/>
    <property type="match status" value="1"/>
</dbReference>
<evidence type="ECO:0000256" key="5">
    <source>
        <dbReference type="PROSITE-ProRule" id="PRU00277"/>
    </source>
</evidence>
<gene>
    <name evidence="8" type="ORF">HJG59_005196</name>
</gene>
<dbReference type="Gene3D" id="3.10.50.40">
    <property type="match status" value="1"/>
</dbReference>
<keyword evidence="6" id="KW-0812">Transmembrane</keyword>
<dbReference type="GO" id="GO:0005737">
    <property type="term" value="C:cytoplasm"/>
    <property type="evidence" value="ECO:0007669"/>
    <property type="project" value="TreeGrafter"/>
</dbReference>
<proteinExistence type="predicted"/>
<keyword evidence="6" id="KW-1133">Transmembrane helix</keyword>
<comment type="caution">
    <text evidence="8">The sequence shown here is derived from an EMBL/GenBank/DDBJ whole genome shotgun (WGS) entry which is preliminary data.</text>
</comment>
<accession>A0A7J8GQE9</accession>
<evidence type="ECO:0000259" key="7">
    <source>
        <dbReference type="PROSITE" id="PS50059"/>
    </source>
</evidence>
<dbReference type="EC" id="5.2.1.8" evidence="2 5"/>
<reference evidence="8 9" key="1">
    <citation type="journal article" date="2020" name="Nature">
        <title>Six reference-quality genomes reveal evolution of bat adaptations.</title>
        <authorList>
            <person name="Jebb D."/>
            <person name="Huang Z."/>
            <person name="Pippel M."/>
            <person name="Hughes G.M."/>
            <person name="Lavrichenko K."/>
            <person name="Devanna P."/>
            <person name="Winkler S."/>
            <person name="Jermiin L.S."/>
            <person name="Skirmuntt E.C."/>
            <person name="Katzourakis A."/>
            <person name="Burkitt-Gray L."/>
            <person name="Ray D.A."/>
            <person name="Sullivan K.A.M."/>
            <person name="Roscito J.G."/>
            <person name="Kirilenko B.M."/>
            <person name="Davalos L.M."/>
            <person name="Corthals A.P."/>
            <person name="Power M.L."/>
            <person name="Jones G."/>
            <person name="Ransome R.D."/>
            <person name="Dechmann D.K.N."/>
            <person name="Locatelli A.G."/>
            <person name="Puechmaille S.J."/>
            <person name="Fedrigo O."/>
            <person name="Jarvis E.D."/>
            <person name="Hiller M."/>
            <person name="Vernes S.C."/>
            <person name="Myers E.W."/>
            <person name="Teeling E.C."/>
        </authorList>
    </citation>
    <scope>NUCLEOTIDE SEQUENCE [LARGE SCALE GENOMIC DNA]</scope>
    <source>
        <strain evidence="8">MMolMol1</strain>
        <tissue evidence="8">Muscle</tissue>
    </source>
</reference>
<sequence>MTTDESAKNNGQSLAAAVAEKGEDLTPKKDRGVLKIVKRVGNSEEAPMIGDRVYVHYNGKFANGKKFDSSRDRNEPFVFHLGRGKRIFLLCFAYIYCYFIIYRS</sequence>
<dbReference type="EMBL" id="JACASF010000008">
    <property type="protein sequence ID" value="KAF6461895.1"/>
    <property type="molecule type" value="Genomic_DNA"/>
</dbReference>
<evidence type="ECO:0000256" key="3">
    <source>
        <dbReference type="ARBA" id="ARBA00023110"/>
    </source>
</evidence>
<evidence type="ECO:0000313" key="8">
    <source>
        <dbReference type="EMBL" id="KAF6461895.1"/>
    </source>
</evidence>
<protein>
    <recommendedName>
        <fullName evidence="2 5">peptidylprolyl isomerase</fullName>
        <ecNumber evidence="2 5">5.2.1.8</ecNumber>
    </recommendedName>
</protein>
<comment type="catalytic activity">
    <reaction evidence="1 5">
        <text>[protein]-peptidylproline (omega=180) = [protein]-peptidylproline (omega=0)</text>
        <dbReference type="Rhea" id="RHEA:16237"/>
        <dbReference type="Rhea" id="RHEA-COMP:10747"/>
        <dbReference type="Rhea" id="RHEA-COMP:10748"/>
        <dbReference type="ChEBI" id="CHEBI:83833"/>
        <dbReference type="ChEBI" id="CHEBI:83834"/>
        <dbReference type="EC" id="5.2.1.8"/>
    </reaction>
</comment>
<dbReference type="Pfam" id="PF00254">
    <property type="entry name" value="FKBP_C"/>
    <property type="match status" value="1"/>
</dbReference>
<evidence type="ECO:0000256" key="6">
    <source>
        <dbReference type="SAM" id="Phobius"/>
    </source>
</evidence>
<dbReference type="GO" id="GO:0003755">
    <property type="term" value="F:peptidyl-prolyl cis-trans isomerase activity"/>
    <property type="evidence" value="ECO:0007669"/>
    <property type="project" value="UniProtKB-KW"/>
</dbReference>
<evidence type="ECO:0000256" key="1">
    <source>
        <dbReference type="ARBA" id="ARBA00000971"/>
    </source>
</evidence>
<keyword evidence="4 5" id="KW-0413">Isomerase</keyword>
<dbReference type="Proteomes" id="UP000550707">
    <property type="component" value="Unassembled WGS sequence"/>
</dbReference>
<feature type="transmembrane region" description="Helical" evidence="6">
    <location>
        <begin position="87"/>
        <end position="103"/>
    </location>
</feature>
<organism evidence="8 9">
    <name type="scientific">Molossus molossus</name>
    <name type="common">Pallas' mastiff bat</name>
    <name type="synonym">Vespertilio molossus</name>
    <dbReference type="NCBI Taxonomy" id="27622"/>
    <lineage>
        <taxon>Eukaryota</taxon>
        <taxon>Metazoa</taxon>
        <taxon>Chordata</taxon>
        <taxon>Craniata</taxon>
        <taxon>Vertebrata</taxon>
        <taxon>Euteleostomi</taxon>
        <taxon>Mammalia</taxon>
        <taxon>Eutheria</taxon>
        <taxon>Laurasiatheria</taxon>
        <taxon>Chiroptera</taxon>
        <taxon>Yangochiroptera</taxon>
        <taxon>Molossidae</taxon>
        <taxon>Molossus</taxon>
    </lineage>
</organism>
<name>A0A7J8GQE9_MOLMO</name>
<evidence type="ECO:0000313" key="9">
    <source>
        <dbReference type="Proteomes" id="UP000550707"/>
    </source>
</evidence>
<keyword evidence="6" id="KW-0472">Membrane</keyword>
<dbReference type="InterPro" id="IPR046357">
    <property type="entry name" value="PPIase_dom_sf"/>
</dbReference>
<dbReference type="InterPro" id="IPR001179">
    <property type="entry name" value="PPIase_FKBP_dom"/>
</dbReference>
<keyword evidence="3 5" id="KW-0697">Rotamase</keyword>
<feature type="domain" description="PPIase FKBP-type" evidence="7">
    <location>
        <begin position="50"/>
        <end position="104"/>
    </location>
</feature>
<evidence type="ECO:0000256" key="2">
    <source>
        <dbReference type="ARBA" id="ARBA00013194"/>
    </source>
</evidence>
<dbReference type="AlphaFoldDB" id="A0A7J8GQE9"/>
<dbReference type="PANTHER" id="PTHR10516:SF26">
    <property type="entry name" value="PEPTIDYL-PROLYL CIS-TRANS ISOMERASE FKBP5"/>
    <property type="match status" value="1"/>
</dbReference>
<keyword evidence="9" id="KW-1185">Reference proteome</keyword>
<evidence type="ECO:0000256" key="4">
    <source>
        <dbReference type="ARBA" id="ARBA00023235"/>
    </source>
</evidence>
<dbReference type="SUPFAM" id="SSF54534">
    <property type="entry name" value="FKBP-like"/>
    <property type="match status" value="1"/>
</dbReference>
<dbReference type="InterPro" id="IPR050689">
    <property type="entry name" value="FKBP-type_PPIase"/>
</dbReference>
<dbReference type="PANTHER" id="PTHR10516">
    <property type="entry name" value="PEPTIDYL-PROLYL CIS-TRANS ISOMERASE"/>
    <property type="match status" value="1"/>
</dbReference>